<keyword evidence="3" id="KW-1185">Reference proteome</keyword>
<protein>
    <recommendedName>
        <fullName evidence="4">DUF3828 domain-containing protein</fullName>
    </recommendedName>
</protein>
<dbReference type="AlphaFoldDB" id="A0AA48KU88"/>
<evidence type="ECO:0000313" key="3">
    <source>
        <dbReference type="Proteomes" id="UP001333710"/>
    </source>
</evidence>
<accession>A0AA48KU88</accession>
<dbReference type="RefSeq" id="WP_338294402.1">
    <property type="nucleotide sequence ID" value="NZ_AP027272.1"/>
</dbReference>
<organism evidence="2 3">
    <name type="scientific">Planctobacterium marinum</name>
    <dbReference type="NCBI Taxonomy" id="1631968"/>
    <lineage>
        <taxon>Bacteria</taxon>
        <taxon>Pseudomonadati</taxon>
        <taxon>Pseudomonadota</taxon>
        <taxon>Gammaproteobacteria</taxon>
        <taxon>Alteromonadales</taxon>
        <taxon>Alteromonadaceae</taxon>
        <taxon>Planctobacterium</taxon>
    </lineage>
</organism>
<name>A0AA48KU88_9ALTE</name>
<feature type="signal peptide" evidence="1">
    <location>
        <begin position="1"/>
        <end position="18"/>
    </location>
</feature>
<gene>
    <name evidence="2" type="ORF">MACH26_38500</name>
</gene>
<dbReference type="KEGG" id="pmaw:MACH26_38500"/>
<evidence type="ECO:0000313" key="2">
    <source>
        <dbReference type="EMBL" id="BDX08329.1"/>
    </source>
</evidence>
<feature type="chain" id="PRO_5041408998" description="DUF3828 domain-containing protein" evidence="1">
    <location>
        <begin position="19"/>
        <end position="140"/>
    </location>
</feature>
<evidence type="ECO:0008006" key="4">
    <source>
        <dbReference type="Google" id="ProtNLM"/>
    </source>
</evidence>
<proteinExistence type="predicted"/>
<keyword evidence="1" id="KW-0732">Signal</keyword>
<evidence type="ECO:0000256" key="1">
    <source>
        <dbReference type="SAM" id="SignalP"/>
    </source>
</evidence>
<reference evidence="2" key="1">
    <citation type="submission" date="2023-01" db="EMBL/GenBank/DDBJ databases">
        <title>Complete genome sequence of Planctobacterium marinum strain Dej080120_11.</title>
        <authorList>
            <person name="Ueki S."/>
            <person name="Maruyama F."/>
        </authorList>
    </citation>
    <scope>NUCLEOTIDE SEQUENCE</scope>
    <source>
        <strain evidence="2">Dej080120_11</strain>
    </source>
</reference>
<dbReference type="EMBL" id="AP027272">
    <property type="protein sequence ID" value="BDX08329.1"/>
    <property type="molecule type" value="Genomic_DNA"/>
</dbReference>
<dbReference type="Proteomes" id="UP001333710">
    <property type="component" value="Chromosome"/>
</dbReference>
<sequence>MKLRFLFTLLFLSFSTLADGFKSEQEAKEFTDKMMEQFVNKKFQQGLNEAKKYWPLPDVEIDGLANQIAQQWPIVDQRFGQAIDSEFVSEKRIGESFLRYYYLHKFENHAIYWQIDFYKPRDEWKINSILFLDTLETLYE</sequence>